<reference evidence="2" key="1">
    <citation type="submission" date="2022-11" db="UniProtKB">
        <authorList>
            <consortium name="WormBaseParasite"/>
        </authorList>
    </citation>
    <scope>IDENTIFICATION</scope>
</reference>
<organism evidence="1 2">
    <name type="scientific">Romanomermis culicivorax</name>
    <name type="common">Nematode worm</name>
    <dbReference type="NCBI Taxonomy" id="13658"/>
    <lineage>
        <taxon>Eukaryota</taxon>
        <taxon>Metazoa</taxon>
        <taxon>Ecdysozoa</taxon>
        <taxon>Nematoda</taxon>
        <taxon>Enoplea</taxon>
        <taxon>Dorylaimia</taxon>
        <taxon>Mermithida</taxon>
        <taxon>Mermithoidea</taxon>
        <taxon>Mermithidae</taxon>
        <taxon>Romanomermis</taxon>
    </lineage>
</organism>
<name>A0A915L3R9_ROMCU</name>
<sequence>MSVNRLSTLVTAVKSQLTTNPMIPQAPLTRMVVHKFSVEPIDARETRVIGQKIAHRLALFYSRSNNVPAIQR</sequence>
<accession>A0A915L3R9</accession>
<evidence type="ECO:0000313" key="1">
    <source>
        <dbReference type="Proteomes" id="UP000887565"/>
    </source>
</evidence>
<proteinExistence type="predicted"/>
<evidence type="ECO:0000313" key="2">
    <source>
        <dbReference type="WBParaSite" id="nRc.2.0.1.t45386-RA"/>
    </source>
</evidence>
<protein>
    <submittedName>
        <fullName evidence="2">Uncharacterized protein</fullName>
    </submittedName>
</protein>
<dbReference type="AlphaFoldDB" id="A0A915L3R9"/>
<keyword evidence="1" id="KW-1185">Reference proteome</keyword>
<dbReference type="Proteomes" id="UP000887565">
    <property type="component" value="Unplaced"/>
</dbReference>
<dbReference type="WBParaSite" id="nRc.2.0.1.t45386-RA">
    <property type="protein sequence ID" value="nRc.2.0.1.t45386-RA"/>
    <property type="gene ID" value="nRc.2.0.1.g45386"/>
</dbReference>